<evidence type="ECO:0000313" key="4">
    <source>
        <dbReference type="EMBL" id="PWI66378.1"/>
    </source>
</evidence>
<evidence type="ECO:0000313" key="5">
    <source>
        <dbReference type="Proteomes" id="UP000245956"/>
    </source>
</evidence>
<dbReference type="Gene3D" id="3.20.20.380">
    <property type="entry name" value="Copper homeostasis (CutC) domain"/>
    <property type="match status" value="1"/>
</dbReference>
<comment type="similarity">
    <text evidence="1">Belongs to the CutC family.</text>
</comment>
<dbReference type="PANTHER" id="PTHR12598">
    <property type="entry name" value="COPPER HOMEOSTASIS PROTEIN CUTC"/>
    <property type="match status" value="1"/>
</dbReference>
<feature type="region of interest" description="Disordered" evidence="3">
    <location>
        <begin position="337"/>
        <end position="366"/>
    </location>
</feature>
<protein>
    <recommendedName>
        <fullName evidence="2">Copper homeostasis protein cutC homolog</fullName>
    </recommendedName>
</protein>
<dbReference type="EMBL" id="LCWV01000025">
    <property type="protein sequence ID" value="PWI66378.1"/>
    <property type="molecule type" value="Genomic_DNA"/>
</dbReference>
<comment type="caution">
    <text evidence="4">The sequence shown here is derived from an EMBL/GenBank/DDBJ whole genome shotgun (WGS) entry which is preliminary data.</text>
</comment>
<dbReference type="InterPro" id="IPR036822">
    <property type="entry name" value="CutC-like_dom_sf"/>
</dbReference>
<organism evidence="4 5">
    <name type="scientific">Purpureocillium lilacinum</name>
    <name type="common">Paecilomyces lilacinus</name>
    <dbReference type="NCBI Taxonomy" id="33203"/>
    <lineage>
        <taxon>Eukaryota</taxon>
        <taxon>Fungi</taxon>
        <taxon>Dikarya</taxon>
        <taxon>Ascomycota</taxon>
        <taxon>Pezizomycotina</taxon>
        <taxon>Sordariomycetes</taxon>
        <taxon>Hypocreomycetidae</taxon>
        <taxon>Hypocreales</taxon>
        <taxon>Ophiocordycipitaceae</taxon>
        <taxon>Purpureocillium</taxon>
    </lineage>
</organism>
<dbReference type="Pfam" id="PF03932">
    <property type="entry name" value="CutC"/>
    <property type="match status" value="1"/>
</dbReference>
<evidence type="ECO:0000256" key="1">
    <source>
        <dbReference type="ARBA" id="ARBA00007768"/>
    </source>
</evidence>
<dbReference type="GO" id="GO:0005507">
    <property type="term" value="F:copper ion binding"/>
    <property type="evidence" value="ECO:0007669"/>
    <property type="project" value="TreeGrafter"/>
</dbReference>
<dbReference type="InterPro" id="IPR005627">
    <property type="entry name" value="CutC-like"/>
</dbReference>
<dbReference type="AlphaFoldDB" id="A0A2U3DVU6"/>
<evidence type="ECO:0000256" key="3">
    <source>
        <dbReference type="SAM" id="MobiDB-lite"/>
    </source>
</evidence>
<sequence length="496" mass="54404">MVLTIRKVHLEVAAFSAETALKAQTLGASRIELNARGSYDEGGLTPALEELKKLRAHPRKLTIPVHVMIRPRGPPGGGKPDFIYSAKELAEMIISICEFKNSGLMNAADGDRFVFGAIQEFDNIDPQMDGVRRTEVDETICKALVETAKPFGSVFHRAFDPIAATPYAVRQAEKLIDLGFQCLLTAGDRVGGCLYQDNTDKIDNICRRVGEKLQIIAGGGVRKGGLKKAAEQLAVYEENALWFHTASIQYGPKGEATEELDTTELIAMLNILAPPPSPRDRNVARTRTLGRSRHDLYFALALTFVSFFSFVFKKAAFNASTRSPSAAPASMASWVSRPASSSSRTTSPSFPFPNRSRASSHDPPPSACAPAWAATFPSSTWTAMAAAPRQLFEESTNPPQTRKKKDSYRCLARSLRVYSTPDRVPLSPPLDFIQLIFDPSWGIRRRGRIAAIAAAIAAATAVPAEALLAGWEVEGREREREREIWVDSLFLVLRVN</sequence>
<name>A0A2U3DVU6_PURLI</name>
<dbReference type="PANTHER" id="PTHR12598:SF0">
    <property type="entry name" value="COPPER HOMEOSTASIS PROTEIN CUTC HOMOLOG"/>
    <property type="match status" value="1"/>
</dbReference>
<reference evidence="4 5" key="1">
    <citation type="journal article" date="2016" name="Front. Microbiol.">
        <title>Genome and transcriptome sequences reveal the specific parasitism of the nematophagous Purpureocillium lilacinum 36-1.</title>
        <authorList>
            <person name="Xie J."/>
            <person name="Li S."/>
            <person name="Mo C."/>
            <person name="Xiao X."/>
            <person name="Peng D."/>
            <person name="Wang G."/>
            <person name="Xiao Y."/>
        </authorList>
    </citation>
    <scope>NUCLEOTIDE SEQUENCE [LARGE SCALE GENOMIC DNA]</scope>
    <source>
        <strain evidence="4 5">36-1</strain>
    </source>
</reference>
<dbReference type="SUPFAM" id="SSF110395">
    <property type="entry name" value="CutC-like"/>
    <property type="match status" value="1"/>
</dbReference>
<feature type="compositionally biased region" description="Low complexity" evidence="3">
    <location>
        <begin position="337"/>
        <end position="353"/>
    </location>
</feature>
<gene>
    <name evidence="4" type="ORF">PCL_05076</name>
</gene>
<evidence type="ECO:0000256" key="2">
    <source>
        <dbReference type="ARBA" id="ARBA00019014"/>
    </source>
</evidence>
<accession>A0A2U3DVU6</accession>
<dbReference type="Proteomes" id="UP000245956">
    <property type="component" value="Unassembled WGS sequence"/>
</dbReference>
<proteinExistence type="inferred from homology"/>